<sequence length="115" mass="12042">MRLQASCEQALVHPPSFVADAEPLELVQPGEGALDDPAHLSQSRAVGDPASGDHRLDAALPQQTAVLVEVVAPIGIQTLGLAAWASSQAPNSWDSVQQRQQLGEVMSVPAGERDS</sequence>
<feature type="region of interest" description="Disordered" evidence="1">
    <location>
        <begin position="29"/>
        <end position="55"/>
    </location>
</feature>
<dbReference type="Proteomes" id="UP001243364">
    <property type="component" value="Unassembled WGS sequence"/>
</dbReference>
<name>A0ABU0QDZ3_STRAH</name>
<keyword evidence="3" id="KW-1185">Reference proteome</keyword>
<evidence type="ECO:0000256" key="1">
    <source>
        <dbReference type="SAM" id="MobiDB-lite"/>
    </source>
</evidence>
<proteinExistence type="predicted"/>
<evidence type="ECO:0000313" key="2">
    <source>
        <dbReference type="EMBL" id="MDQ0688881.1"/>
    </source>
</evidence>
<comment type="caution">
    <text evidence="2">The sequence shown here is derived from an EMBL/GenBank/DDBJ whole genome shotgun (WGS) entry which is preliminary data.</text>
</comment>
<reference evidence="2 3" key="1">
    <citation type="submission" date="2023-07" db="EMBL/GenBank/DDBJ databases">
        <title>Comparative genomics of wheat-associated soil bacteria to identify genetic determinants of phenazine resistance.</title>
        <authorList>
            <person name="Mouncey N."/>
        </authorList>
    </citation>
    <scope>NUCLEOTIDE SEQUENCE [LARGE SCALE GENOMIC DNA]</scope>
    <source>
        <strain evidence="2 3">W4I19-2</strain>
    </source>
</reference>
<dbReference type="EMBL" id="JAUSYA010000001">
    <property type="protein sequence ID" value="MDQ0688881.1"/>
    <property type="molecule type" value="Genomic_DNA"/>
</dbReference>
<gene>
    <name evidence="2" type="ORF">QFZ56_007844</name>
</gene>
<evidence type="ECO:0000313" key="3">
    <source>
        <dbReference type="Proteomes" id="UP001243364"/>
    </source>
</evidence>
<protein>
    <submittedName>
        <fullName evidence="2">Uncharacterized protein</fullName>
    </submittedName>
</protein>
<organism evidence="2 3">
    <name type="scientific">Streptomyces achromogenes</name>
    <dbReference type="NCBI Taxonomy" id="67255"/>
    <lineage>
        <taxon>Bacteria</taxon>
        <taxon>Bacillati</taxon>
        <taxon>Actinomycetota</taxon>
        <taxon>Actinomycetes</taxon>
        <taxon>Kitasatosporales</taxon>
        <taxon>Streptomycetaceae</taxon>
        <taxon>Streptomyces</taxon>
    </lineage>
</organism>
<accession>A0ABU0QDZ3</accession>